<evidence type="ECO:0000313" key="9">
    <source>
        <dbReference type="Proteomes" id="UP000698240"/>
    </source>
</evidence>
<dbReference type="InterPro" id="IPR003856">
    <property type="entry name" value="LPS_length_determ_N"/>
</dbReference>
<evidence type="ECO:0000256" key="6">
    <source>
        <dbReference type="SAM" id="Phobius"/>
    </source>
</evidence>
<evidence type="ECO:0000256" key="2">
    <source>
        <dbReference type="ARBA" id="ARBA00022475"/>
    </source>
</evidence>
<name>A0AA91B9V3_9GAMM</name>
<dbReference type="PANTHER" id="PTHR32309">
    <property type="entry name" value="TYROSINE-PROTEIN KINASE"/>
    <property type="match status" value="1"/>
</dbReference>
<evidence type="ECO:0000259" key="7">
    <source>
        <dbReference type="Pfam" id="PF02706"/>
    </source>
</evidence>
<evidence type="ECO:0000256" key="1">
    <source>
        <dbReference type="ARBA" id="ARBA00004651"/>
    </source>
</evidence>
<dbReference type="EMBL" id="JAASAN010000001">
    <property type="protein sequence ID" value="NIL25600.1"/>
    <property type="molecule type" value="Genomic_DNA"/>
</dbReference>
<gene>
    <name evidence="8" type="ORF">HB980_03415</name>
</gene>
<dbReference type="Gene3D" id="1.10.287.210">
    <property type="match status" value="1"/>
</dbReference>
<reference evidence="8" key="1">
    <citation type="submission" date="2020-03" db="EMBL/GenBank/DDBJ databases">
        <authorList>
            <person name="Kislichkina A."/>
            <person name="Dentovskaya S."/>
            <person name="Shaikhutdinov R."/>
            <person name="Ivanov S."/>
            <person name="Sizova A."/>
            <person name="Solomentsev V."/>
            <person name="Bogun A."/>
        </authorList>
    </citation>
    <scope>NUCLEOTIDE SEQUENCE</scope>
    <source>
        <strain evidence="8">SCPM-O-B-8025</strain>
    </source>
</reference>
<feature type="transmembrane region" description="Helical" evidence="6">
    <location>
        <begin position="44"/>
        <end position="63"/>
    </location>
</feature>
<proteinExistence type="predicted"/>
<dbReference type="GO" id="GO:0004713">
    <property type="term" value="F:protein tyrosine kinase activity"/>
    <property type="evidence" value="ECO:0007669"/>
    <property type="project" value="TreeGrafter"/>
</dbReference>
<sequence length="365" mass="41170">MKLMTGRSSDSKESSSFEHCYLSSNKDEIDLIELVSIISKSYKLIFFITFIFVFIGVGITFLIPKNWVSSAIIYPSSDIQFRQLQAANNSLLQLNVVDNISKDDVFDQLIRNLSDHALLRSYLSTNNANADGDLSITKIVTDKTDKIDKKITTLNGKGDGFILSYNFTNSSNVKNSLTGYINYINNQVNENINRHINLIVETAKKTAAEEYQLSFQMALNEQKVRIQRLEYAVSIAKAAGLKKPTHDVFETSNNSNAYPISLGYDALSRQLEIEKSITDPTTVNLELLNQKLYLDRIMALKPISVEIQSFNYSQSPSDPVVKNANKNLLVIILFGFVGFVGTIGFVIIQHYVRERRNMRSSMPKD</sequence>
<feature type="domain" description="Polysaccharide chain length determinant N-terminal" evidence="7">
    <location>
        <begin position="27"/>
        <end position="112"/>
    </location>
</feature>
<dbReference type="Pfam" id="PF02706">
    <property type="entry name" value="Wzz"/>
    <property type="match status" value="1"/>
</dbReference>
<evidence type="ECO:0000256" key="5">
    <source>
        <dbReference type="ARBA" id="ARBA00023136"/>
    </source>
</evidence>
<keyword evidence="2" id="KW-1003">Cell membrane</keyword>
<dbReference type="InterPro" id="IPR050445">
    <property type="entry name" value="Bact_polysacc_biosynth/exp"/>
</dbReference>
<organism evidence="8 9">
    <name type="scientific">Yersinia massiliensis</name>
    <dbReference type="NCBI Taxonomy" id="419257"/>
    <lineage>
        <taxon>Bacteria</taxon>
        <taxon>Pseudomonadati</taxon>
        <taxon>Pseudomonadota</taxon>
        <taxon>Gammaproteobacteria</taxon>
        <taxon>Enterobacterales</taxon>
        <taxon>Yersiniaceae</taxon>
        <taxon>Yersinia</taxon>
    </lineage>
</organism>
<dbReference type="SUPFAM" id="SSF160355">
    <property type="entry name" value="Bacterial polysaccharide co-polymerase-like"/>
    <property type="match status" value="1"/>
</dbReference>
<dbReference type="AlphaFoldDB" id="A0AA91B9V3"/>
<keyword evidence="4 6" id="KW-1133">Transmembrane helix</keyword>
<feature type="transmembrane region" description="Helical" evidence="6">
    <location>
        <begin position="328"/>
        <end position="352"/>
    </location>
</feature>
<accession>A0AA91B9V3</accession>
<comment type="subcellular location">
    <subcellularLocation>
        <location evidence="1">Cell membrane</location>
        <topology evidence="1">Multi-pass membrane protein</topology>
    </subcellularLocation>
</comment>
<keyword evidence="3 6" id="KW-0812">Transmembrane</keyword>
<evidence type="ECO:0000256" key="3">
    <source>
        <dbReference type="ARBA" id="ARBA00022692"/>
    </source>
</evidence>
<keyword evidence="5 6" id="KW-0472">Membrane</keyword>
<dbReference type="Gene3D" id="3.30.1890.10">
    <property type="entry name" value="FepE-like"/>
    <property type="match status" value="1"/>
</dbReference>
<comment type="caution">
    <text evidence="8">The sequence shown here is derived from an EMBL/GenBank/DDBJ whole genome shotgun (WGS) entry which is preliminary data.</text>
</comment>
<dbReference type="RefSeq" id="WP_072087176.1">
    <property type="nucleotide sequence ID" value="NZ_CP110790.1"/>
</dbReference>
<evidence type="ECO:0000313" key="8">
    <source>
        <dbReference type="EMBL" id="NIL25600.1"/>
    </source>
</evidence>
<dbReference type="PANTHER" id="PTHR32309:SF13">
    <property type="entry name" value="FERRIC ENTEROBACTIN TRANSPORT PROTEIN FEPE"/>
    <property type="match status" value="1"/>
</dbReference>
<dbReference type="GO" id="GO:0005886">
    <property type="term" value="C:plasma membrane"/>
    <property type="evidence" value="ECO:0007669"/>
    <property type="project" value="UniProtKB-SubCell"/>
</dbReference>
<dbReference type="Proteomes" id="UP000698240">
    <property type="component" value="Unassembled WGS sequence"/>
</dbReference>
<protein>
    <submittedName>
        <fullName evidence="8">O-antigen chain length regulator</fullName>
    </submittedName>
</protein>
<evidence type="ECO:0000256" key="4">
    <source>
        <dbReference type="ARBA" id="ARBA00022989"/>
    </source>
</evidence>